<proteinExistence type="predicted"/>
<keyword evidence="2" id="KW-1185">Reference proteome</keyword>
<protein>
    <submittedName>
        <fullName evidence="1">Uncharacterized protein</fullName>
    </submittedName>
</protein>
<sequence length="25" mass="2990">MLKINVEKSSFSHFESYIFIRDIVS</sequence>
<dbReference type="Proteomes" id="UP000607653">
    <property type="component" value="Unassembled WGS sequence"/>
</dbReference>
<reference evidence="1 2" key="1">
    <citation type="journal article" date="2020" name="Mol. Biol. Evol.">
        <title>Distinct Expression and Methylation Patterns for Genes with Different Fates following a Single Whole-Genome Duplication in Flowering Plants.</title>
        <authorList>
            <person name="Shi T."/>
            <person name="Rahmani R.S."/>
            <person name="Gugger P.F."/>
            <person name="Wang M."/>
            <person name="Li H."/>
            <person name="Zhang Y."/>
            <person name="Li Z."/>
            <person name="Wang Q."/>
            <person name="Van de Peer Y."/>
            <person name="Marchal K."/>
            <person name="Chen J."/>
        </authorList>
    </citation>
    <scope>NUCLEOTIDE SEQUENCE [LARGE SCALE GENOMIC DNA]</scope>
    <source>
        <tissue evidence="1">Leaf</tissue>
    </source>
</reference>
<comment type="caution">
    <text evidence="1">The sequence shown here is derived from an EMBL/GenBank/DDBJ whole genome shotgun (WGS) entry which is preliminary data.</text>
</comment>
<evidence type="ECO:0000313" key="2">
    <source>
        <dbReference type="Proteomes" id="UP000607653"/>
    </source>
</evidence>
<evidence type="ECO:0000313" key="1">
    <source>
        <dbReference type="EMBL" id="DAD35398.1"/>
    </source>
</evidence>
<accession>A0A822Z1M2</accession>
<name>A0A822Z1M2_NELNU</name>
<dbReference type="AlphaFoldDB" id="A0A822Z1M2"/>
<dbReference type="EMBL" id="DUZY01000004">
    <property type="protein sequence ID" value="DAD35398.1"/>
    <property type="molecule type" value="Genomic_DNA"/>
</dbReference>
<gene>
    <name evidence="1" type="ORF">HUJ06_006038</name>
</gene>
<organism evidence="1 2">
    <name type="scientific">Nelumbo nucifera</name>
    <name type="common">Sacred lotus</name>
    <dbReference type="NCBI Taxonomy" id="4432"/>
    <lineage>
        <taxon>Eukaryota</taxon>
        <taxon>Viridiplantae</taxon>
        <taxon>Streptophyta</taxon>
        <taxon>Embryophyta</taxon>
        <taxon>Tracheophyta</taxon>
        <taxon>Spermatophyta</taxon>
        <taxon>Magnoliopsida</taxon>
        <taxon>Proteales</taxon>
        <taxon>Nelumbonaceae</taxon>
        <taxon>Nelumbo</taxon>
    </lineage>
</organism>